<name>A0A5C5UVF4_9PLAN</name>
<accession>A0A5C5UVF4</accession>
<dbReference type="RefSeq" id="WP_146512690.1">
    <property type="nucleotide sequence ID" value="NZ_SIHI01000111.1"/>
</dbReference>
<dbReference type="Gene3D" id="3.40.720.10">
    <property type="entry name" value="Alkaline Phosphatase, subunit A"/>
    <property type="match status" value="1"/>
</dbReference>
<sequence length="488" mass="55221" precursor="true">MKIAAMVSWFCMFFMGTVAAAERPNIVMIFTDDQRHDAVSYAGNDAVATPHLDSLAMQGVVFRNCFVNTSICAVSRANLLTGQYPGRHGISDFHKTLTVEQLERTVPARLRSAGYQTAFFGKWGIGDSPERTHEGAAIFDYWAGQPMQTCFFHGAECRYLNFNGFDRPLDDLCDCPADAKGRAGYRNRIGQANLENPSHVDSEVTPMHVERFLDGRDSDKPFCLMVFFKGPHSPHTDWDPVTEHVTDGKEIARPASATLENAEREPEIIKQSLGRPSGMKLVQDQDVFDRHIRDYYRQIVSLDIGVGRIVDLLEERGLNGNTVVLFTSDNGHYKGEHGLSGKWLMHEPSLRVPGFFFDPRQPRGESTDRMVITTDFSVTMLSLAGLEIPEDMSGRDLATLNANPESQWRHDFLYDHPYAHRGAIPRTVGVRTKTHTYTRYIDPDPPFEQLFDLRVDPDQLQNLAELDEHRATLEKLRNRCDNLLIENK</sequence>
<keyword evidence="4" id="KW-1185">Reference proteome</keyword>
<dbReference type="OrthoDB" id="237120at2"/>
<dbReference type="GO" id="GO:0004065">
    <property type="term" value="F:arylsulfatase activity"/>
    <property type="evidence" value="ECO:0007669"/>
    <property type="project" value="UniProtKB-EC"/>
</dbReference>
<dbReference type="InterPro" id="IPR000917">
    <property type="entry name" value="Sulfatase_N"/>
</dbReference>
<dbReference type="PANTHER" id="PTHR43108">
    <property type="entry name" value="N-ACETYLGLUCOSAMINE-6-SULFATASE FAMILY MEMBER"/>
    <property type="match status" value="1"/>
</dbReference>
<proteinExistence type="predicted"/>
<feature type="signal peptide" evidence="1">
    <location>
        <begin position="1"/>
        <end position="20"/>
    </location>
</feature>
<keyword evidence="3" id="KW-0378">Hydrolase</keyword>
<evidence type="ECO:0000256" key="1">
    <source>
        <dbReference type="SAM" id="SignalP"/>
    </source>
</evidence>
<dbReference type="Pfam" id="PF00884">
    <property type="entry name" value="Sulfatase"/>
    <property type="match status" value="1"/>
</dbReference>
<evidence type="ECO:0000259" key="2">
    <source>
        <dbReference type="Pfam" id="PF00884"/>
    </source>
</evidence>
<organism evidence="3 4">
    <name type="scientific">Thalassoglobus neptunius</name>
    <dbReference type="NCBI Taxonomy" id="1938619"/>
    <lineage>
        <taxon>Bacteria</taxon>
        <taxon>Pseudomonadati</taxon>
        <taxon>Planctomycetota</taxon>
        <taxon>Planctomycetia</taxon>
        <taxon>Planctomycetales</taxon>
        <taxon>Planctomycetaceae</taxon>
        <taxon>Thalassoglobus</taxon>
    </lineage>
</organism>
<dbReference type="Proteomes" id="UP000317243">
    <property type="component" value="Unassembled WGS sequence"/>
</dbReference>
<feature type="domain" description="Sulfatase N-terminal" evidence="2">
    <location>
        <begin position="24"/>
        <end position="385"/>
    </location>
</feature>
<keyword evidence="1" id="KW-0732">Signal</keyword>
<protein>
    <submittedName>
        <fullName evidence="3">Arylsulfatase</fullName>
        <ecNumber evidence="3">3.1.6.1</ecNumber>
    </submittedName>
</protein>
<feature type="chain" id="PRO_5022982664" evidence="1">
    <location>
        <begin position="21"/>
        <end position="488"/>
    </location>
</feature>
<dbReference type="SUPFAM" id="SSF53649">
    <property type="entry name" value="Alkaline phosphatase-like"/>
    <property type="match status" value="1"/>
</dbReference>
<dbReference type="AlphaFoldDB" id="A0A5C5UVF4"/>
<dbReference type="InterPro" id="IPR017850">
    <property type="entry name" value="Alkaline_phosphatase_core_sf"/>
</dbReference>
<evidence type="ECO:0000313" key="3">
    <source>
        <dbReference type="EMBL" id="TWT29809.1"/>
    </source>
</evidence>
<reference evidence="3 4" key="1">
    <citation type="submission" date="2019-02" db="EMBL/GenBank/DDBJ databases">
        <title>Deep-cultivation of Planctomycetes and their phenomic and genomic characterization uncovers novel biology.</title>
        <authorList>
            <person name="Wiegand S."/>
            <person name="Jogler M."/>
            <person name="Boedeker C."/>
            <person name="Pinto D."/>
            <person name="Vollmers J."/>
            <person name="Rivas-Marin E."/>
            <person name="Kohn T."/>
            <person name="Peeters S.H."/>
            <person name="Heuer A."/>
            <person name="Rast P."/>
            <person name="Oberbeckmann S."/>
            <person name="Bunk B."/>
            <person name="Jeske O."/>
            <person name="Meyerdierks A."/>
            <person name="Storesund J.E."/>
            <person name="Kallscheuer N."/>
            <person name="Luecker S."/>
            <person name="Lage O.M."/>
            <person name="Pohl T."/>
            <person name="Merkel B.J."/>
            <person name="Hornburger P."/>
            <person name="Mueller R.-W."/>
            <person name="Bruemmer F."/>
            <person name="Labrenz M."/>
            <person name="Spormann A.M."/>
            <person name="Op Den Camp H."/>
            <person name="Overmann J."/>
            <person name="Amann R."/>
            <person name="Jetten M.S.M."/>
            <person name="Mascher T."/>
            <person name="Medema M.H."/>
            <person name="Devos D.P."/>
            <person name="Kaster A.-K."/>
            <person name="Ovreas L."/>
            <person name="Rohde M."/>
            <person name="Galperin M.Y."/>
            <person name="Jogler C."/>
        </authorList>
    </citation>
    <scope>NUCLEOTIDE SEQUENCE [LARGE SCALE GENOMIC DNA]</scope>
    <source>
        <strain evidence="3 4">KOR42</strain>
    </source>
</reference>
<gene>
    <name evidence="3" type="ORF">KOR42_54870</name>
</gene>
<dbReference type="EMBL" id="SIHI01000111">
    <property type="protein sequence ID" value="TWT29809.1"/>
    <property type="molecule type" value="Genomic_DNA"/>
</dbReference>
<comment type="caution">
    <text evidence="3">The sequence shown here is derived from an EMBL/GenBank/DDBJ whole genome shotgun (WGS) entry which is preliminary data.</text>
</comment>
<dbReference type="PANTHER" id="PTHR43108:SF6">
    <property type="entry name" value="N-SULPHOGLUCOSAMINE SULPHOHYDROLASE"/>
    <property type="match status" value="1"/>
</dbReference>
<evidence type="ECO:0000313" key="4">
    <source>
        <dbReference type="Proteomes" id="UP000317243"/>
    </source>
</evidence>
<dbReference type="EC" id="3.1.6.1" evidence="3"/>